<feature type="transmembrane region" description="Helical" evidence="1">
    <location>
        <begin position="136"/>
        <end position="153"/>
    </location>
</feature>
<reference evidence="2" key="1">
    <citation type="submission" date="2018-05" db="EMBL/GenBank/DDBJ databases">
        <authorList>
            <person name="Lanie J.A."/>
            <person name="Ng W.-L."/>
            <person name="Kazmierczak K.M."/>
            <person name="Andrzejewski T.M."/>
            <person name="Davidsen T.M."/>
            <person name="Wayne K.J."/>
            <person name="Tettelin H."/>
            <person name="Glass J.I."/>
            <person name="Rusch D."/>
            <person name="Podicherti R."/>
            <person name="Tsui H.-C.T."/>
            <person name="Winkler M.E."/>
        </authorList>
    </citation>
    <scope>NUCLEOTIDE SEQUENCE</scope>
</reference>
<feature type="transmembrane region" description="Helical" evidence="1">
    <location>
        <begin position="108"/>
        <end position="129"/>
    </location>
</feature>
<name>A0A382MSI9_9ZZZZ</name>
<gene>
    <name evidence="2" type="ORF">METZ01_LOCUS303155</name>
</gene>
<feature type="transmembrane region" description="Helical" evidence="1">
    <location>
        <begin position="39"/>
        <end position="57"/>
    </location>
</feature>
<evidence type="ECO:0000256" key="1">
    <source>
        <dbReference type="SAM" id="Phobius"/>
    </source>
</evidence>
<organism evidence="2">
    <name type="scientific">marine metagenome</name>
    <dbReference type="NCBI Taxonomy" id="408172"/>
    <lineage>
        <taxon>unclassified sequences</taxon>
        <taxon>metagenomes</taxon>
        <taxon>ecological metagenomes</taxon>
    </lineage>
</organism>
<sequence>MKKYLFPLLFFSIILSLTNTSFAHSGNVMIGFVDGLRHPVIGLDHLVAMISVGVISAQIGGFAIWFVPGLFVIGMLMGTSLAVLIYYLSNITNPNQFVLYLLDNFADYIYFIVEFGIAFSVLFLGSIICFNKKLPLIYISAIIFSFGITHGAAHGISIPYVIKPYLFISGFCLGTVLLHLLGVVIGYSSVAYTYIDKTLRLGGILIFFFGLYLITNLL</sequence>
<keyword evidence="1" id="KW-0472">Membrane</keyword>
<feature type="transmembrane region" description="Helical" evidence="1">
    <location>
        <begin position="64"/>
        <end position="88"/>
    </location>
</feature>
<accession>A0A382MSI9</accession>
<feature type="transmembrane region" description="Helical" evidence="1">
    <location>
        <begin position="165"/>
        <end position="187"/>
    </location>
</feature>
<keyword evidence="1" id="KW-0812">Transmembrane</keyword>
<evidence type="ECO:0000313" key="2">
    <source>
        <dbReference type="EMBL" id="SVC50301.1"/>
    </source>
</evidence>
<dbReference type="InterPro" id="IPR007038">
    <property type="entry name" value="HupE_UreJ"/>
</dbReference>
<protein>
    <recommendedName>
        <fullName evidence="3">Urease accessory protein UreJ</fullName>
    </recommendedName>
</protein>
<dbReference type="AlphaFoldDB" id="A0A382MSI9"/>
<dbReference type="EMBL" id="UINC01094777">
    <property type="protein sequence ID" value="SVC50301.1"/>
    <property type="molecule type" value="Genomic_DNA"/>
</dbReference>
<dbReference type="PIRSF" id="PIRSF016919">
    <property type="entry name" value="HupE_UreJ"/>
    <property type="match status" value="1"/>
</dbReference>
<evidence type="ECO:0008006" key="3">
    <source>
        <dbReference type="Google" id="ProtNLM"/>
    </source>
</evidence>
<feature type="transmembrane region" description="Helical" evidence="1">
    <location>
        <begin position="199"/>
        <end position="215"/>
    </location>
</feature>
<proteinExistence type="predicted"/>
<dbReference type="Pfam" id="PF04955">
    <property type="entry name" value="HupE_UreJ"/>
    <property type="match status" value="2"/>
</dbReference>
<keyword evidence="1" id="KW-1133">Transmembrane helix</keyword>